<dbReference type="EMBL" id="CP026652">
    <property type="protein sequence ID" value="AVH61331.1"/>
    <property type="molecule type" value="Genomic_DNA"/>
</dbReference>
<evidence type="ECO:0000313" key="2">
    <source>
        <dbReference type="EMBL" id="AVH61331.1"/>
    </source>
</evidence>
<feature type="region of interest" description="Disordered" evidence="1">
    <location>
        <begin position="1"/>
        <end position="130"/>
    </location>
</feature>
<sequence length="247" mass="25937">MSSHTLPRRARLGVPGWSHPYGIDPSVFYADAGDGKDDAAGDQDDDGKDDADDDQDDEAGAGDDDGADDDSDADPDGADKLGDPGKRALASMKGKWRSERDKRREAERKLAEKTTAGNDDAVSKATEAATAAANTRILKAEIRAAAKGRLADPKDALTFLDLSAFEVDADGAVDEDEIADAIEDLVKNKPYLAAAKATRFQGTGDGGAARKASRPKQLGEKDLKNMSAEAIVKAQDAGQLDEYLGAG</sequence>
<proteinExistence type="predicted"/>
<evidence type="ECO:0008006" key="4">
    <source>
        <dbReference type="Google" id="ProtNLM"/>
    </source>
</evidence>
<dbReference type="RefSeq" id="WP_099506065.1">
    <property type="nucleotide sequence ID" value="NZ_CP026652.1"/>
</dbReference>
<reference evidence="2 3" key="1">
    <citation type="submission" date="2018-02" db="EMBL/GenBank/DDBJ databases">
        <title>Complete genome sequence of Streptomyces dengpaensis, the producer of angucyclines.</title>
        <authorList>
            <person name="Yumei L."/>
        </authorList>
    </citation>
    <scope>NUCLEOTIDE SEQUENCE [LARGE SCALE GENOMIC DNA]</scope>
    <source>
        <strain evidence="2 3">XZHG99</strain>
    </source>
</reference>
<accession>A0ABM6T2R9</accession>
<feature type="compositionally biased region" description="Basic and acidic residues" evidence="1">
    <location>
        <begin position="77"/>
        <end position="86"/>
    </location>
</feature>
<protein>
    <recommendedName>
        <fullName evidence="4">EF-hand domain-containing protein</fullName>
    </recommendedName>
</protein>
<feature type="region of interest" description="Disordered" evidence="1">
    <location>
        <begin position="201"/>
        <end position="221"/>
    </location>
</feature>
<organism evidence="2 3">
    <name type="scientific">Streptomyces dengpaensis</name>
    <dbReference type="NCBI Taxonomy" id="2049881"/>
    <lineage>
        <taxon>Bacteria</taxon>
        <taxon>Bacillati</taxon>
        <taxon>Actinomycetota</taxon>
        <taxon>Actinomycetes</taxon>
        <taxon>Kitasatosporales</taxon>
        <taxon>Streptomycetaceae</taxon>
        <taxon>Streptomyces</taxon>
    </lineage>
</organism>
<evidence type="ECO:0000313" key="3">
    <source>
        <dbReference type="Proteomes" id="UP000238413"/>
    </source>
</evidence>
<feature type="compositionally biased region" description="Basic residues" evidence="1">
    <location>
        <begin position="1"/>
        <end position="11"/>
    </location>
</feature>
<name>A0ABM6T2R9_9ACTN</name>
<feature type="compositionally biased region" description="Acidic residues" evidence="1">
    <location>
        <begin position="40"/>
        <end position="76"/>
    </location>
</feature>
<dbReference type="Proteomes" id="UP000238413">
    <property type="component" value="Chromosome"/>
</dbReference>
<keyword evidence="3" id="KW-1185">Reference proteome</keyword>
<evidence type="ECO:0000256" key="1">
    <source>
        <dbReference type="SAM" id="MobiDB-lite"/>
    </source>
</evidence>
<feature type="compositionally biased region" description="Basic and acidic residues" evidence="1">
    <location>
        <begin position="96"/>
        <end position="112"/>
    </location>
</feature>
<gene>
    <name evidence="2" type="ORF">C4B68_21305</name>
</gene>